<accession>A0A7R7ICC3</accession>
<dbReference type="InterPro" id="IPR008278">
    <property type="entry name" value="4-PPantetheinyl_Trfase_dom"/>
</dbReference>
<keyword evidence="4" id="KW-0479">Metal-binding</keyword>
<dbReference type="KEGG" id="ahb:bsdtb5_00880"/>
<reference evidence="8 9" key="1">
    <citation type="submission" date="2020-11" db="EMBL/GenBank/DDBJ databases">
        <title>Draft genome sequencing of a Lachnospiraceae strain isolated from anoxic soil subjected to BSD treatment.</title>
        <authorList>
            <person name="Uek A."/>
            <person name="Tonouchi A."/>
        </authorList>
    </citation>
    <scope>NUCLEOTIDE SEQUENCE [LARGE SCALE GENOMIC DNA]</scope>
    <source>
        <strain evidence="8 9">TB5</strain>
    </source>
</reference>
<dbReference type="Gene3D" id="3.90.470.20">
    <property type="entry name" value="4'-phosphopantetheinyl transferase domain"/>
    <property type="match status" value="2"/>
</dbReference>
<feature type="domain" description="4'-phosphopantetheinyl transferase" evidence="6">
    <location>
        <begin position="105"/>
        <end position="203"/>
    </location>
</feature>
<evidence type="ECO:0000256" key="2">
    <source>
        <dbReference type="ARBA" id="ARBA00010990"/>
    </source>
</evidence>
<dbReference type="NCBIfam" id="TIGR00556">
    <property type="entry name" value="pantethn_trn"/>
    <property type="match status" value="1"/>
</dbReference>
<name>A0A7R7ICC3_9FIRM</name>
<dbReference type="SUPFAM" id="SSF56214">
    <property type="entry name" value="4'-phosphopantetheinyl transferase"/>
    <property type="match status" value="2"/>
</dbReference>
<comment type="similarity">
    <text evidence="2">Belongs to the P-Pant transferase superfamily. Gsp/Sfp/HetI/AcpT family.</text>
</comment>
<dbReference type="GO" id="GO:0000287">
    <property type="term" value="F:magnesium ion binding"/>
    <property type="evidence" value="ECO:0007669"/>
    <property type="project" value="InterPro"/>
</dbReference>
<organism evidence="8 9">
    <name type="scientific">Anaeromicropila herbilytica</name>
    <dbReference type="NCBI Taxonomy" id="2785025"/>
    <lineage>
        <taxon>Bacteria</taxon>
        <taxon>Bacillati</taxon>
        <taxon>Bacillota</taxon>
        <taxon>Clostridia</taxon>
        <taxon>Lachnospirales</taxon>
        <taxon>Lachnospiraceae</taxon>
        <taxon>Anaeromicropila</taxon>
    </lineage>
</organism>
<feature type="domain" description="4'-phosphopantetheinyl transferase N-terminal" evidence="7">
    <location>
        <begin position="15"/>
        <end position="97"/>
    </location>
</feature>
<dbReference type="InterPro" id="IPR037143">
    <property type="entry name" value="4-PPantetheinyl_Trfase_dom_sf"/>
</dbReference>
<evidence type="ECO:0000259" key="6">
    <source>
        <dbReference type="Pfam" id="PF01648"/>
    </source>
</evidence>
<dbReference type="InterPro" id="IPR004568">
    <property type="entry name" value="Ppantetheine-prot_Trfase_dom"/>
</dbReference>
<dbReference type="GO" id="GO:0006633">
    <property type="term" value="P:fatty acid biosynthetic process"/>
    <property type="evidence" value="ECO:0007669"/>
    <property type="project" value="InterPro"/>
</dbReference>
<sequence length="218" mass="25598">MVQLYCFNINSDVANKKYQNHMNLISDEKRARIMRYHFEEDKKRSLYGDIIIRTLASEILGIDNSQIVFKIKEYGKPYLEGFPRFHYNISHSGSWIIAGIGREELGVDIEAVASANEELARRFFSEKEYEDMMSKNKNDRRGYFYDLWTLKESYIKCIGNGLYTSLNSFGFELENDEAILFPVNKQYHFKRYDSIPGYKVAVCAKEEIEDKIKNISLK</sequence>
<dbReference type="PANTHER" id="PTHR12215">
    <property type="entry name" value="PHOSPHOPANTETHEINE TRANSFERASE"/>
    <property type="match status" value="1"/>
</dbReference>
<dbReference type="InterPro" id="IPR050559">
    <property type="entry name" value="P-Pant_transferase_sf"/>
</dbReference>
<evidence type="ECO:0000259" key="7">
    <source>
        <dbReference type="Pfam" id="PF22624"/>
    </source>
</evidence>
<dbReference type="AlphaFoldDB" id="A0A7R7ICC3"/>
<evidence type="ECO:0000313" key="9">
    <source>
        <dbReference type="Proteomes" id="UP000595897"/>
    </source>
</evidence>
<protein>
    <submittedName>
        <fullName evidence="8">4'-phosphopantetheinyl transferase</fullName>
    </submittedName>
</protein>
<comment type="cofactor">
    <cofactor evidence="1">
        <name>Mg(2+)</name>
        <dbReference type="ChEBI" id="CHEBI:18420"/>
    </cofactor>
</comment>
<dbReference type="GO" id="GO:0005829">
    <property type="term" value="C:cytosol"/>
    <property type="evidence" value="ECO:0007669"/>
    <property type="project" value="TreeGrafter"/>
</dbReference>
<keyword evidence="9" id="KW-1185">Reference proteome</keyword>
<proteinExistence type="inferred from homology"/>
<evidence type="ECO:0000313" key="8">
    <source>
        <dbReference type="EMBL" id="BCN28793.1"/>
    </source>
</evidence>
<keyword evidence="5" id="KW-0460">Magnesium</keyword>
<evidence type="ECO:0000256" key="1">
    <source>
        <dbReference type="ARBA" id="ARBA00001946"/>
    </source>
</evidence>
<keyword evidence="3 8" id="KW-0808">Transferase</keyword>
<dbReference type="GO" id="GO:0008897">
    <property type="term" value="F:holo-[acyl-carrier-protein] synthase activity"/>
    <property type="evidence" value="ECO:0007669"/>
    <property type="project" value="InterPro"/>
</dbReference>
<gene>
    <name evidence="8" type="ORF">bsdtb5_00880</name>
</gene>
<evidence type="ECO:0000256" key="5">
    <source>
        <dbReference type="ARBA" id="ARBA00022842"/>
    </source>
</evidence>
<dbReference type="Proteomes" id="UP000595897">
    <property type="component" value="Chromosome"/>
</dbReference>
<dbReference type="InterPro" id="IPR055066">
    <property type="entry name" value="AASDHPPT_N"/>
</dbReference>
<dbReference type="EMBL" id="AP024169">
    <property type="protein sequence ID" value="BCN28793.1"/>
    <property type="molecule type" value="Genomic_DNA"/>
</dbReference>
<dbReference type="PANTHER" id="PTHR12215:SF10">
    <property type="entry name" value="L-AMINOADIPATE-SEMIALDEHYDE DEHYDROGENASE-PHOSPHOPANTETHEINYL TRANSFERASE"/>
    <property type="match status" value="1"/>
</dbReference>
<evidence type="ECO:0000256" key="4">
    <source>
        <dbReference type="ARBA" id="ARBA00022723"/>
    </source>
</evidence>
<dbReference type="Pfam" id="PF01648">
    <property type="entry name" value="ACPS"/>
    <property type="match status" value="1"/>
</dbReference>
<dbReference type="Pfam" id="PF22624">
    <property type="entry name" value="AASDHPPT_N"/>
    <property type="match status" value="1"/>
</dbReference>
<dbReference type="GO" id="GO:0019878">
    <property type="term" value="P:lysine biosynthetic process via aminoadipic acid"/>
    <property type="evidence" value="ECO:0007669"/>
    <property type="project" value="TreeGrafter"/>
</dbReference>
<evidence type="ECO:0000256" key="3">
    <source>
        <dbReference type="ARBA" id="ARBA00022679"/>
    </source>
</evidence>